<dbReference type="InterPro" id="IPR050987">
    <property type="entry name" value="AtrR-like"/>
</dbReference>
<keyword evidence="6" id="KW-0539">Nucleus</keyword>
<dbReference type="STRING" id="1392250.A0A2I2G7H3"/>
<gene>
    <name evidence="9" type="ORF">P170DRAFT_407505</name>
</gene>
<evidence type="ECO:0000256" key="2">
    <source>
        <dbReference type="ARBA" id="ARBA00022723"/>
    </source>
</evidence>
<keyword evidence="2" id="KW-0479">Metal-binding</keyword>
<organism evidence="9 10">
    <name type="scientific">Aspergillus steynii IBT 23096</name>
    <dbReference type="NCBI Taxonomy" id="1392250"/>
    <lineage>
        <taxon>Eukaryota</taxon>
        <taxon>Fungi</taxon>
        <taxon>Dikarya</taxon>
        <taxon>Ascomycota</taxon>
        <taxon>Pezizomycotina</taxon>
        <taxon>Eurotiomycetes</taxon>
        <taxon>Eurotiomycetidae</taxon>
        <taxon>Eurotiales</taxon>
        <taxon>Aspergillaceae</taxon>
        <taxon>Aspergillus</taxon>
        <taxon>Aspergillus subgen. Circumdati</taxon>
    </lineage>
</organism>
<evidence type="ECO:0000256" key="5">
    <source>
        <dbReference type="ARBA" id="ARBA00023163"/>
    </source>
</evidence>
<dbReference type="CDD" id="cd00067">
    <property type="entry name" value="GAL4"/>
    <property type="match status" value="1"/>
</dbReference>
<comment type="caution">
    <text evidence="9">The sequence shown here is derived from an EMBL/GenBank/DDBJ whole genome shotgun (WGS) entry which is preliminary data.</text>
</comment>
<dbReference type="Gene3D" id="4.10.240.10">
    <property type="entry name" value="Zn(2)-C6 fungal-type DNA-binding domain"/>
    <property type="match status" value="1"/>
</dbReference>
<evidence type="ECO:0000256" key="3">
    <source>
        <dbReference type="ARBA" id="ARBA00023015"/>
    </source>
</evidence>
<evidence type="ECO:0000256" key="7">
    <source>
        <dbReference type="SAM" id="MobiDB-lite"/>
    </source>
</evidence>
<keyword evidence="3" id="KW-0805">Transcription regulation</keyword>
<dbReference type="VEuPathDB" id="FungiDB:P170DRAFT_407505"/>
<dbReference type="InterPro" id="IPR036864">
    <property type="entry name" value="Zn2-C6_fun-type_DNA-bd_sf"/>
</dbReference>
<evidence type="ECO:0000259" key="8">
    <source>
        <dbReference type="PROSITE" id="PS50048"/>
    </source>
</evidence>
<feature type="region of interest" description="Disordered" evidence="7">
    <location>
        <begin position="648"/>
        <end position="672"/>
    </location>
</feature>
<dbReference type="SMART" id="SM00066">
    <property type="entry name" value="GAL4"/>
    <property type="match status" value="1"/>
</dbReference>
<feature type="domain" description="Zn(2)-C6 fungal-type" evidence="8">
    <location>
        <begin position="18"/>
        <end position="62"/>
    </location>
</feature>
<dbReference type="GO" id="GO:0003677">
    <property type="term" value="F:DNA binding"/>
    <property type="evidence" value="ECO:0007669"/>
    <property type="project" value="UniProtKB-KW"/>
</dbReference>
<accession>A0A2I2G7H3</accession>
<dbReference type="Proteomes" id="UP000234275">
    <property type="component" value="Unassembled WGS sequence"/>
</dbReference>
<feature type="compositionally biased region" description="Polar residues" evidence="7">
    <location>
        <begin position="655"/>
        <end position="672"/>
    </location>
</feature>
<keyword evidence="4" id="KW-0238">DNA-binding</keyword>
<evidence type="ECO:0000256" key="6">
    <source>
        <dbReference type="ARBA" id="ARBA00023242"/>
    </source>
</evidence>
<name>A0A2I2G7H3_9EURO</name>
<dbReference type="EMBL" id="MSFO01000004">
    <property type="protein sequence ID" value="PLB48824.1"/>
    <property type="molecule type" value="Genomic_DNA"/>
</dbReference>
<dbReference type="PANTHER" id="PTHR46910">
    <property type="entry name" value="TRANSCRIPTION FACTOR PDR1"/>
    <property type="match status" value="1"/>
</dbReference>
<keyword evidence="5" id="KW-0804">Transcription</keyword>
<dbReference type="Pfam" id="PF00172">
    <property type="entry name" value="Zn_clus"/>
    <property type="match status" value="1"/>
</dbReference>
<dbReference type="OrthoDB" id="2129491at2759"/>
<dbReference type="GO" id="GO:0008270">
    <property type="term" value="F:zinc ion binding"/>
    <property type="evidence" value="ECO:0007669"/>
    <property type="project" value="InterPro"/>
</dbReference>
<dbReference type="InterPro" id="IPR001138">
    <property type="entry name" value="Zn2Cys6_DnaBD"/>
</dbReference>
<comment type="subcellular location">
    <subcellularLocation>
        <location evidence="1">Nucleus</location>
    </subcellularLocation>
</comment>
<keyword evidence="10" id="KW-1185">Reference proteome</keyword>
<evidence type="ECO:0000256" key="4">
    <source>
        <dbReference type="ARBA" id="ARBA00023125"/>
    </source>
</evidence>
<dbReference type="PROSITE" id="PS50048">
    <property type="entry name" value="ZN2_CY6_FUNGAL_2"/>
    <property type="match status" value="1"/>
</dbReference>
<protein>
    <recommendedName>
        <fullName evidence="8">Zn(2)-C6 fungal-type domain-containing protein</fullName>
    </recommendedName>
</protein>
<dbReference type="PANTHER" id="PTHR46910:SF3">
    <property type="entry name" value="HALOTOLERANCE PROTEIN 9-RELATED"/>
    <property type="match status" value="1"/>
</dbReference>
<dbReference type="GO" id="GO:0000981">
    <property type="term" value="F:DNA-binding transcription factor activity, RNA polymerase II-specific"/>
    <property type="evidence" value="ECO:0007669"/>
    <property type="project" value="InterPro"/>
</dbReference>
<dbReference type="GO" id="GO:0005634">
    <property type="term" value="C:nucleus"/>
    <property type="evidence" value="ECO:0007669"/>
    <property type="project" value="UniProtKB-SubCell"/>
</dbReference>
<evidence type="ECO:0000313" key="10">
    <source>
        <dbReference type="Proteomes" id="UP000234275"/>
    </source>
</evidence>
<dbReference type="GeneID" id="36554387"/>
<dbReference type="RefSeq" id="XP_024704126.1">
    <property type="nucleotide sequence ID" value="XM_024846688.1"/>
</dbReference>
<evidence type="ECO:0000313" key="9">
    <source>
        <dbReference type="EMBL" id="PLB48824.1"/>
    </source>
</evidence>
<dbReference type="AlphaFoldDB" id="A0A2I2G7H3"/>
<dbReference type="SUPFAM" id="SSF57701">
    <property type="entry name" value="Zn2/Cys6 DNA-binding domain"/>
    <property type="match status" value="1"/>
</dbReference>
<dbReference type="GO" id="GO:0009893">
    <property type="term" value="P:positive regulation of metabolic process"/>
    <property type="evidence" value="ECO:0007669"/>
    <property type="project" value="UniProtKB-ARBA"/>
</dbReference>
<sequence>MPNSKPERGARGRYARLLCQGCRSRKIKCNLPDINELGPLGSPQTPEKSCERCRTLGLECVVERSTLGRPSFRRSESETRKLSYAHSHAAAQKKELDSPVNSQIKDHWAAESTASPGTTQDIRAVADKTVFDSVIEIQNFFASALGKDRIFGATIPRSSSGCMTPLVDLVSQECASSLDKDLAWYRFFIPSLPSLVDIRRRLKSDGEPNIATNLLFALLCLISCDTTRKVDRLHPRLKWNLQLAISSHGQEFIFSPPTHYDSVVACLLLADYRPTAVGTSQHTAHRAIKSTLYLNIAFKIAEKLEMLPSQRNLSFADIPVMSNEEFERQITHSLQGMKIFSQDIILDGILSRPVHLLQESLDRMAPHIHVYQNVFMHRPCSPRIVFQIQWATAGYMLLDSVKTIKQTWTNPQRLYHVVEEIEKKCLDQIRFCDWALSNTTLSGSPEEISAARSLLEYRFHAVIGRIHGIALLHIILLRSRTSSNSSSGDSEINTQDANQLGAKFSDAMTNSSDDLGLQIVTFLSRFARPFPDRLLALLEMFIKCTDLTLDGIPFQAPFRDIVLDILVFSRSIVENNSITVRHIHGGMNTSADQQVSAIAECAKRLGKMVFSPGKSIEAAFAGGCVFAASIKVMMAFLDIMRDLKKDSDLGKPPTVSDTSAEGPSVSSFEDTSTDLGDLWSMEPIPNSLDAGDFVFDWSAIMGFDDALIKNDLNLDFGSASG</sequence>
<reference evidence="9 10" key="1">
    <citation type="submission" date="2016-12" db="EMBL/GenBank/DDBJ databases">
        <title>The genomes of Aspergillus section Nigri reveals drivers in fungal speciation.</title>
        <authorList>
            <consortium name="DOE Joint Genome Institute"/>
            <person name="Vesth T.C."/>
            <person name="Nybo J."/>
            <person name="Theobald S."/>
            <person name="Brandl J."/>
            <person name="Frisvad J.C."/>
            <person name="Nielsen K.F."/>
            <person name="Lyhne E.K."/>
            <person name="Kogle M.E."/>
            <person name="Kuo A."/>
            <person name="Riley R."/>
            <person name="Clum A."/>
            <person name="Nolan M."/>
            <person name="Lipzen A."/>
            <person name="Salamov A."/>
            <person name="Henrissat B."/>
            <person name="Wiebenga A."/>
            <person name="De Vries R.P."/>
            <person name="Grigoriev I.V."/>
            <person name="Mortensen U.H."/>
            <person name="Andersen M.R."/>
            <person name="Baker S.E."/>
        </authorList>
    </citation>
    <scope>NUCLEOTIDE SEQUENCE [LARGE SCALE GENOMIC DNA]</scope>
    <source>
        <strain evidence="9 10">IBT 23096</strain>
    </source>
</reference>
<proteinExistence type="predicted"/>
<feature type="region of interest" description="Disordered" evidence="7">
    <location>
        <begin position="69"/>
        <end position="101"/>
    </location>
</feature>
<evidence type="ECO:0000256" key="1">
    <source>
        <dbReference type="ARBA" id="ARBA00004123"/>
    </source>
</evidence>